<name>W9W9E4_9EURO</name>
<dbReference type="OrthoDB" id="5425247at2759"/>
<dbReference type="GeneID" id="19182674"/>
<evidence type="ECO:0000256" key="2">
    <source>
        <dbReference type="SAM" id="Phobius"/>
    </source>
</evidence>
<proteinExistence type="predicted"/>
<evidence type="ECO:0000313" key="4">
    <source>
        <dbReference type="Proteomes" id="UP000019473"/>
    </source>
</evidence>
<accession>W9W9E4</accession>
<comment type="caution">
    <text evidence="3">The sequence shown here is derived from an EMBL/GenBank/DDBJ whole genome shotgun (WGS) entry which is preliminary data.</text>
</comment>
<evidence type="ECO:0000313" key="3">
    <source>
        <dbReference type="EMBL" id="EXJ55179.1"/>
    </source>
</evidence>
<dbReference type="Proteomes" id="UP000019473">
    <property type="component" value="Unassembled WGS sequence"/>
</dbReference>
<keyword evidence="2" id="KW-0812">Transmembrane</keyword>
<dbReference type="HOGENOM" id="CLU_602692_0_0_1"/>
<keyword evidence="2" id="KW-0472">Membrane</keyword>
<sequence>MADGNGLPAYIRELAEKQGAKLPGDIAGQIGSFSVVPPELQTAYQNADYATIQSYMDKATQDLLPIYAAIHDNGDGAFTKTKPPPNDPDNYWYLAWAGDSQSPDALIWCTTFPLSSTDARVGDQTNRVAQVGTWSKNSNTWGISNQIWSSSEAALAAGGVATIVLKAVFKYVRNRLRGMLAQQAAQQAVGEAGEEVVAAGIVEEATWVTITSFVGGLVVGAVIGAIAYYLVMWIINFLVKAYKLCISIYNWDTEHAFNLVQEFGSNETPDGNMTLPYKLEAAVTSVIGPGGIPIPVDPTYEYMVLVFDNVDEFMNGLGVALRLQTTDNTTGLQLKYLLSYFHDNNIGLQGGTNEALPDFYNDNSTWRPTGDTKFSTTIPGINVPISCSTPALSGASDDFYAFDVHIGLKPGDDFGKPRPALPPRRRFERPNPIPKPKPGDIVSLPNGGKVEVGE</sequence>
<dbReference type="eggNOG" id="ENOG502T6GB">
    <property type="taxonomic scope" value="Eukaryota"/>
</dbReference>
<reference evidence="3 4" key="1">
    <citation type="submission" date="2013-03" db="EMBL/GenBank/DDBJ databases">
        <title>The Genome Sequence of Cladophialophora yegresii CBS 114405.</title>
        <authorList>
            <consortium name="The Broad Institute Genomics Platform"/>
            <person name="Cuomo C."/>
            <person name="de Hoog S."/>
            <person name="Gorbushina A."/>
            <person name="Walker B."/>
            <person name="Young S.K."/>
            <person name="Zeng Q."/>
            <person name="Gargeya S."/>
            <person name="Fitzgerald M."/>
            <person name="Haas B."/>
            <person name="Abouelleil A."/>
            <person name="Allen A.W."/>
            <person name="Alvarado L."/>
            <person name="Arachchi H.M."/>
            <person name="Berlin A.M."/>
            <person name="Chapman S.B."/>
            <person name="Gainer-Dewar J."/>
            <person name="Goldberg J."/>
            <person name="Griggs A."/>
            <person name="Gujja S."/>
            <person name="Hansen M."/>
            <person name="Howarth C."/>
            <person name="Imamovic A."/>
            <person name="Ireland A."/>
            <person name="Larimer J."/>
            <person name="McCowan C."/>
            <person name="Murphy C."/>
            <person name="Pearson M."/>
            <person name="Poon T.W."/>
            <person name="Priest M."/>
            <person name="Roberts A."/>
            <person name="Saif S."/>
            <person name="Shea T."/>
            <person name="Sisk P."/>
            <person name="Sykes S."/>
            <person name="Wortman J."/>
            <person name="Nusbaum C."/>
            <person name="Birren B."/>
        </authorList>
    </citation>
    <scope>NUCLEOTIDE SEQUENCE [LARGE SCALE GENOMIC DNA]</scope>
    <source>
        <strain evidence="3 4">CBS 114405</strain>
    </source>
</reference>
<dbReference type="AlphaFoldDB" id="W9W9E4"/>
<evidence type="ECO:0000256" key="1">
    <source>
        <dbReference type="SAM" id="MobiDB-lite"/>
    </source>
</evidence>
<feature type="region of interest" description="Disordered" evidence="1">
    <location>
        <begin position="412"/>
        <end position="454"/>
    </location>
</feature>
<protein>
    <submittedName>
        <fullName evidence="3">Uncharacterized protein</fullName>
    </submittedName>
</protein>
<feature type="transmembrane region" description="Helical" evidence="2">
    <location>
        <begin position="213"/>
        <end position="239"/>
    </location>
</feature>
<dbReference type="RefSeq" id="XP_007760289.1">
    <property type="nucleotide sequence ID" value="XM_007762099.1"/>
</dbReference>
<keyword evidence="4" id="KW-1185">Reference proteome</keyword>
<dbReference type="STRING" id="1182544.W9W9E4"/>
<gene>
    <name evidence="3" type="ORF">A1O7_08104</name>
</gene>
<organism evidence="3 4">
    <name type="scientific">Cladophialophora yegresii CBS 114405</name>
    <dbReference type="NCBI Taxonomy" id="1182544"/>
    <lineage>
        <taxon>Eukaryota</taxon>
        <taxon>Fungi</taxon>
        <taxon>Dikarya</taxon>
        <taxon>Ascomycota</taxon>
        <taxon>Pezizomycotina</taxon>
        <taxon>Eurotiomycetes</taxon>
        <taxon>Chaetothyriomycetidae</taxon>
        <taxon>Chaetothyriales</taxon>
        <taxon>Herpotrichiellaceae</taxon>
        <taxon>Cladophialophora</taxon>
    </lineage>
</organism>
<keyword evidence="2" id="KW-1133">Transmembrane helix</keyword>
<dbReference type="VEuPathDB" id="FungiDB:A1O7_08104"/>
<dbReference type="EMBL" id="AMGW01000006">
    <property type="protein sequence ID" value="EXJ55179.1"/>
    <property type="molecule type" value="Genomic_DNA"/>
</dbReference>